<dbReference type="Proteomes" id="UP001597109">
    <property type="component" value="Unassembled WGS sequence"/>
</dbReference>
<dbReference type="RefSeq" id="WP_144839673.1">
    <property type="nucleotide sequence ID" value="NZ_JBHTKI010000023.1"/>
</dbReference>
<dbReference type="Pfam" id="PF03646">
    <property type="entry name" value="FlaG"/>
    <property type="match status" value="1"/>
</dbReference>
<dbReference type="PANTHER" id="PTHR37166:SF1">
    <property type="entry name" value="PROTEIN FLAG"/>
    <property type="match status" value="1"/>
</dbReference>
<organism evidence="2 3">
    <name type="scientific">Metaplanococcus flavidus</name>
    <dbReference type="NCBI Taxonomy" id="569883"/>
    <lineage>
        <taxon>Bacteria</taxon>
        <taxon>Bacillati</taxon>
        <taxon>Bacillota</taxon>
        <taxon>Bacilli</taxon>
        <taxon>Bacillales</taxon>
        <taxon>Caryophanaceae</taxon>
        <taxon>Metaplanococcus</taxon>
    </lineage>
</organism>
<keyword evidence="1" id="KW-0175">Coiled coil</keyword>
<dbReference type="SUPFAM" id="SSF160214">
    <property type="entry name" value="FlaG-like"/>
    <property type="match status" value="1"/>
</dbReference>
<protein>
    <submittedName>
        <fullName evidence="2">Flagellar protein FlaG</fullName>
    </submittedName>
</protein>
<keyword evidence="2" id="KW-0969">Cilium</keyword>
<dbReference type="InterPro" id="IPR035924">
    <property type="entry name" value="FlaG-like_sf"/>
</dbReference>
<keyword evidence="3" id="KW-1185">Reference proteome</keyword>
<comment type="caution">
    <text evidence="2">The sequence shown here is derived from an EMBL/GenBank/DDBJ whole genome shotgun (WGS) entry which is preliminary data.</text>
</comment>
<sequence length="117" mass="13627">MEVKNTQSMSIFKSAETGAIEQVKFQVKAELQQTKEELKQEKVTKENVQNRIEGMNKFLESTTTEVKFMLHEELNEYYVQVINPVTDEVLKEIPNRKFLDMYASMTELMGLVVDEKS</sequence>
<keyword evidence="2" id="KW-0966">Cell projection</keyword>
<dbReference type="EMBL" id="JBHTKI010000023">
    <property type="protein sequence ID" value="MFD1032815.1"/>
    <property type="molecule type" value="Genomic_DNA"/>
</dbReference>
<evidence type="ECO:0000313" key="2">
    <source>
        <dbReference type="EMBL" id="MFD1032815.1"/>
    </source>
</evidence>
<dbReference type="PANTHER" id="PTHR37166">
    <property type="entry name" value="PROTEIN FLAG"/>
    <property type="match status" value="1"/>
</dbReference>
<evidence type="ECO:0000256" key="1">
    <source>
        <dbReference type="SAM" id="Coils"/>
    </source>
</evidence>
<name>A0ABW3LEK1_9BACL</name>
<keyword evidence="2" id="KW-0282">Flagellum</keyword>
<dbReference type="Gene3D" id="3.30.160.170">
    <property type="entry name" value="FlaG-like"/>
    <property type="match status" value="1"/>
</dbReference>
<reference evidence="3" key="1">
    <citation type="journal article" date="2019" name="Int. J. Syst. Evol. Microbiol.">
        <title>The Global Catalogue of Microorganisms (GCM) 10K type strain sequencing project: providing services to taxonomists for standard genome sequencing and annotation.</title>
        <authorList>
            <consortium name="The Broad Institute Genomics Platform"/>
            <consortium name="The Broad Institute Genome Sequencing Center for Infectious Disease"/>
            <person name="Wu L."/>
            <person name="Ma J."/>
        </authorList>
    </citation>
    <scope>NUCLEOTIDE SEQUENCE [LARGE SCALE GENOMIC DNA]</scope>
    <source>
        <strain evidence="3">CCUG 56756</strain>
    </source>
</reference>
<proteinExistence type="predicted"/>
<accession>A0ABW3LEK1</accession>
<feature type="coiled-coil region" evidence="1">
    <location>
        <begin position="24"/>
        <end position="51"/>
    </location>
</feature>
<gene>
    <name evidence="2" type="primary">flaG</name>
    <name evidence="2" type="ORF">ACFQ1X_15350</name>
</gene>
<dbReference type="NCBIfam" id="NF005834">
    <property type="entry name" value="PRK07738.1"/>
    <property type="match status" value="1"/>
</dbReference>
<dbReference type="InterPro" id="IPR005186">
    <property type="entry name" value="FlaG"/>
</dbReference>
<evidence type="ECO:0000313" key="3">
    <source>
        <dbReference type="Proteomes" id="UP001597109"/>
    </source>
</evidence>